<evidence type="ECO:0000256" key="3">
    <source>
        <dbReference type="ARBA" id="ARBA00022989"/>
    </source>
</evidence>
<feature type="transmembrane region" description="Helical" evidence="5">
    <location>
        <begin position="228"/>
        <end position="255"/>
    </location>
</feature>
<feature type="transmembrane region" description="Helical" evidence="5">
    <location>
        <begin position="422"/>
        <end position="443"/>
    </location>
</feature>
<comment type="caution">
    <text evidence="6">The sequence shown here is derived from an EMBL/GenBank/DDBJ whole genome shotgun (WGS) entry which is preliminary data.</text>
</comment>
<dbReference type="GO" id="GO:0016020">
    <property type="term" value="C:membrane"/>
    <property type="evidence" value="ECO:0007669"/>
    <property type="project" value="UniProtKB-SubCell"/>
</dbReference>
<gene>
    <name evidence="6" type="ORF">HPB52_007113</name>
</gene>
<evidence type="ECO:0000313" key="7">
    <source>
        <dbReference type="Proteomes" id="UP000821837"/>
    </source>
</evidence>
<evidence type="ECO:0000256" key="2">
    <source>
        <dbReference type="ARBA" id="ARBA00022692"/>
    </source>
</evidence>
<keyword evidence="7" id="KW-1185">Reference proteome</keyword>
<comment type="subcellular location">
    <subcellularLocation>
        <location evidence="1">Membrane</location>
        <topology evidence="1">Multi-pass membrane protein</topology>
    </subcellularLocation>
</comment>
<feature type="transmembrane region" description="Helical" evidence="5">
    <location>
        <begin position="390"/>
        <end position="410"/>
    </location>
</feature>
<feature type="transmembrane region" description="Helical" evidence="5">
    <location>
        <begin position="294"/>
        <end position="312"/>
    </location>
</feature>
<evidence type="ECO:0000256" key="5">
    <source>
        <dbReference type="SAM" id="Phobius"/>
    </source>
</evidence>
<dbReference type="InterPro" id="IPR036259">
    <property type="entry name" value="MFS_trans_sf"/>
</dbReference>
<feature type="transmembrane region" description="Helical" evidence="5">
    <location>
        <begin position="455"/>
        <end position="474"/>
    </location>
</feature>
<dbReference type="EMBL" id="JABSTV010001247">
    <property type="protein sequence ID" value="KAH7972112.1"/>
    <property type="molecule type" value="Genomic_DNA"/>
</dbReference>
<evidence type="ECO:0000256" key="1">
    <source>
        <dbReference type="ARBA" id="ARBA00004141"/>
    </source>
</evidence>
<organism evidence="6 7">
    <name type="scientific">Rhipicephalus sanguineus</name>
    <name type="common">Brown dog tick</name>
    <name type="synonym">Ixodes sanguineus</name>
    <dbReference type="NCBI Taxonomy" id="34632"/>
    <lineage>
        <taxon>Eukaryota</taxon>
        <taxon>Metazoa</taxon>
        <taxon>Ecdysozoa</taxon>
        <taxon>Arthropoda</taxon>
        <taxon>Chelicerata</taxon>
        <taxon>Arachnida</taxon>
        <taxon>Acari</taxon>
        <taxon>Parasitiformes</taxon>
        <taxon>Ixodida</taxon>
        <taxon>Ixodoidea</taxon>
        <taxon>Ixodidae</taxon>
        <taxon>Rhipicephalinae</taxon>
        <taxon>Rhipicephalus</taxon>
        <taxon>Rhipicephalus</taxon>
    </lineage>
</organism>
<feature type="transmembrane region" description="Helical" evidence="5">
    <location>
        <begin position="332"/>
        <end position="353"/>
    </location>
</feature>
<keyword evidence="2 5" id="KW-0812">Transmembrane</keyword>
<dbReference type="OrthoDB" id="3026777at2759"/>
<feature type="transmembrane region" description="Helical" evidence="5">
    <location>
        <begin position="365"/>
        <end position="384"/>
    </location>
</feature>
<dbReference type="GO" id="GO:0022857">
    <property type="term" value="F:transmembrane transporter activity"/>
    <property type="evidence" value="ECO:0007669"/>
    <property type="project" value="TreeGrafter"/>
</dbReference>
<reference evidence="6" key="2">
    <citation type="submission" date="2021-09" db="EMBL/GenBank/DDBJ databases">
        <authorList>
            <person name="Jia N."/>
            <person name="Wang J."/>
            <person name="Shi W."/>
            <person name="Du L."/>
            <person name="Sun Y."/>
            <person name="Zhan W."/>
            <person name="Jiang J."/>
            <person name="Wang Q."/>
            <person name="Zhang B."/>
            <person name="Ji P."/>
            <person name="Sakyi L.B."/>
            <person name="Cui X."/>
            <person name="Yuan T."/>
            <person name="Jiang B."/>
            <person name="Yang W."/>
            <person name="Lam T.T.-Y."/>
            <person name="Chang Q."/>
            <person name="Ding S."/>
            <person name="Wang X."/>
            <person name="Zhu J."/>
            <person name="Ruan X."/>
            <person name="Zhao L."/>
            <person name="Wei J."/>
            <person name="Que T."/>
            <person name="Du C."/>
            <person name="Cheng J."/>
            <person name="Dai P."/>
            <person name="Han X."/>
            <person name="Huang E."/>
            <person name="Gao Y."/>
            <person name="Liu J."/>
            <person name="Shao H."/>
            <person name="Ye R."/>
            <person name="Li L."/>
            <person name="Wei W."/>
            <person name="Wang X."/>
            <person name="Wang C."/>
            <person name="Huo Q."/>
            <person name="Li W."/>
            <person name="Guo W."/>
            <person name="Chen H."/>
            <person name="Chen S."/>
            <person name="Zhou L."/>
            <person name="Zhou L."/>
            <person name="Ni X."/>
            <person name="Tian J."/>
            <person name="Zhou Y."/>
            <person name="Sheng Y."/>
            <person name="Liu T."/>
            <person name="Pan Y."/>
            <person name="Xia L."/>
            <person name="Li J."/>
            <person name="Zhao F."/>
            <person name="Cao W."/>
        </authorList>
    </citation>
    <scope>NUCLEOTIDE SEQUENCE</scope>
    <source>
        <strain evidence="6">Rsan-2018</strain>
        <tissue evidence="6">Larvae</tissue>
    </source>
</reference>
<keyword evidence="3 5" id="KW-1133">Transmembrane helix</keyword>
<dbReference type="Gene3D" id="1.20.1250.20">
    <property type="entry name" value="MFS general substrate transporter like domains"/>
    <property type="match status" value="1"/>
</dbReference>
<feature type="transmembrane region" description="Helical" evidence="5">
    <location>
        <begin position="162"/>
        <end position="184"/>
    </location>
</feature>
<name>A0A9D4Q9C2_RHISA</name>
<feature type="transmembrane region" description="Helical" evidence="5">
    <location>
        <begin position="134"/>
        <end position="156"/>
    </location>
</feature>
<proteinExistence type="predicted"/>
<evidence type="ECO:0000256" key="4">
    <source>
        <dbReference type="ARBA" id="ARBA00023136"/>
    </source>
</evidence>
<dbReference type="Proteomes" id="UP000821837">
    <property type="component" value="Chromosome 11"/>
</dbReference>
<feature type="transmembrane region" description="Helical" evidence="5">
    <location>
        <begin position="102"/>
        <end position="122"/>
    </location>
</feature>
<dbReference type="PANTHER" id="PTHR23507">
    <property type="entry name" value="ZGC:174356"/>
    <property type="match status" value="1"/>
</dbReference>
<reference evidence="6" key="1">
    <citation type="journal article" date="2020" name="Cell">
        <title>Large-Scale Comparative Analyses of Tick Genomes Elucidate Their Genetic Diversity and Vector Capacities.</title>
        <authorList>
            <consortium name="Tick Genome and Microbiome Consortium (TIGMIC)"/>
            <person name="Jia N."/>
            <person name="Wang J."/>
            <person name="Shi W."/>
            <person name="Du L."/>
            <person name="Sun Y."/>
            <person name="Zhan W."/>
            <person name="Jiang J.F."/>
            <person name="Wang Q."/>
            <person name="Zhang B."/>
            <person name="Ji P."/>
            <person name="Bell-Sakyi L."/>
            <person name="Cui X.M."/>
            <person name="Yuan T.T."/>
            <person name="Jiang B.G."/>
            <person name="Yang W.F."/>
            <person name="Lam T.T."/>
            <person name="Chang Q.C."/>
            <person name="Ding S.J."/>
            <person name="Wang X.J."/>
            <person name="Zhu J.G."/>
            <person name="Ruan X.D."/>
            <person name="Zhao L."/>
            <person name="Wei J.T."/>
            <person name="Ye R.Z."/>
            <person name="Que T.C."/>
            <person name="Du C.H."/>
            <person name="Zhou Y.H."/>
            <person name="Cheng J.X."/>
            <person name="Dai P.F."/>
            <person name="Guo W.B."/>
            <person name="Han X.H."/>
            <person name="Huang E.J."/>
            <person name="Li L.F."/>
            <person name="Wei W."/>
            <person name="Gao Y.C."/>
            <person name="Liu J.Z."/>
            <person name="Shao H.Z."/>
            <person name="Wang X."/>
            <person name="Wang C.C."/>
            <person name="Yang T.C."/>
            <person name="Huo Q.B."/>
            <person name="Li W."/>
            <person name="Chen H.Y."/>
            <person name="Chen S.E."/>
            <person name="Zhou L.G."/>
            <person name="Ni X.B."/>
            <person name="Tian J.H."/>
            <person name="Sheng Y."/>
            <person name="Liu T."/>
            <person name="Pan Y.S."/>
            <person name="Xia L.Y."/>
            <person name="Li J."/>
            <person name="Zhao F."/>
            <person name="Cao W.C."/>
        </authorList>
    </citation>
    <scope>NUCLEOTIDE SEQUENCE</scope>
    <source>
        <strain evidence="6">Rsan-2018</strain>
    </source>
</reference>
<dbReference type="PANTHER" id="PTHR23507:SF1">
    <property type="entry name" value="FI18259P1-RELATED"/>
    <property type="match status" value="1"/>
</dbReference>
<keyword evidence="4 5" id="KW-0472">Membrane</keyword>
<dbReference type="AlphaFoldDB" id="A0A9D4Q9C2"/>
<dbReference type="SUPFAM" id="SSF103473">
    <property type="entry name" value="MFS general substrate transporter"/>
    <property type="match status" value="1"/>
</dbReference>
<dbReference type="OMA" id="TISLMCS"/>
<accession>A0A9D4Q9C2</accession>
<dbReference type="VEuPathDB" id="VectorBase:RSAN_057986"/>
<protein>
    <submittedName>
        <fullName evidence="6">Uncharacterized protein</fullName>
    </submittedName>
</protein>
<sequence>MDFGMSSSSGHEFRASDFFMEAFAFVYIFAQSTMTSVYEMLLTISECVHRGGYDLPGVVNDAANSTTWTSTNASAELLNECIDSSMNVNTTGTEGAVHVKDLVFTLPLVELICSLVVCLMVGGWSDAHGRRLHFIAAMAGALIKDVSALVFVLNGLPGRDVIYGVTIVSGLLGSINLFSAGALCHVSDNSDYRSRTLRIGSLTFALYVGRSVSVFVERLWKPLVASDTFVRVAVSVVGAQLVLDMVCLLGVAMVVRESLRVISGYNGSPLWNFVSMRQVKNVATLATRRRANDARRFVLVLYAVFLLARFVYCGEQEVWAEYLFRRFSWTHQASIMLGLQFLCEALITMLAVCMARRMLFKDTSLAIAGAVSFMGSSAIKAVALSGGWHGLAVMVGALSPVIPIAVLSLLSKLVHPEEFGCLFANVAVLSIVAPLVASVSYWEVFVATKAMVTEFIYLLSIIVGTLLCLLLVYVRRNLHLGSLGNLIAEDKLPLLQKRQQDSGAAIL</sequence>
<evidence type="ECO:0000313" key="6">
    <source>
        <dbReference type="EMBL" id="KAH7972112.1"/>
    </source>
</evidence>